<keyword evidence="5 9" id="KW-0812">Transmembrane</keyword>
<evidence type="ECO:0000256" key="6">
    <source>
        <dbReference type="ARBA" id="ARBA00022847"/>
    </source>
</evidence>
<evidence type="ECO:0000256" key="5">
    <source>
        <dbReference type="ARBA" id="ARBA00022692"/>
    </source>
</evidence>
<feature type="transmembrane region" description="Helical" evidence="9">
    <location>
        <begin position="414"/>
        <end position="432"/>
    </location>
</feature>
<comment type="caution">
    <text evidence="11">The sequence shown here is derived from an EMBL/GenBank/DDBJ whole genome shotgun (WGS) entry which is preliminary data.</text>
</comment>
<evidence type="ECO:0000256" key="2">
    <source>
        <dbReference type="ARBA" id="ARBA00008240"/>
    </source>
</evidence>
<evidence type="ECO:0000256" key="1">
    <source>
        <dbReference type="ARBA" id="ARBA00004651"/>
    </source>
</evidence>
<dbReference type="EMBL" id="JBHUKR010000016">
    <property type="protein sequence ID" value="MFD2420056.1"/>
    <property type="molecule type" value="Genomic_DNA"/>
</dbReference>
<feature type="domain" description="Major facilitator superfamily (MFS) profile" evidence="10">
    <location>
        <begin position="19"/>
        <end position="437"/>
    </location>
</feature>
<feature type="transmembrane region" description="Helical" evidence="9">
    <location>
        <begin position="320"/>
        <end position="337"/>
    </location>
</feature>
<comment type="subcellular location">
    <subcellularLocation>
        <location evidence="1">Cell membrane</location>
        <topology evidence="1">Multi-pass membrane protein</topology>
    </subcellularLocation>
</comment>
<evidence type="ECO:0000256" key="7">
    <source>
        <dbReference type="ARBA" id="ARBA00022989"/>
    </source>
</evidence>
<gene>
    <name evidence="11" type="ORF">ACFSXZ_27375</name>
</gene>
<dbReference type="InterPro" id="IPR011701">
    <property type="entry name" value="MFS"/>
</dbReference>
<dbReference type="InterPro" id="IPR005829">
    <property type="entry name" value="Sugar_transporter_CS"/>
</dbReference>
<evidence type="ECO:0000256" key="4">
    <source>
        <dbReference type="ARBA" id="ARBA00022475"/>
    </source>
</evidence>
<organism evidence="11 12">
    <name type="scientific">Amycolatopsis pigmentata</name>
    <dbReference type="NCBI Taxonomy" id="450801"/>
    <lineage>
        <taxon>Bacteria</taxon>
        <taxon>Bacillati</taxon>
        <taxon>Actinomycetota</taxon>
        <taxon>Actinomycetes</taxon>
        <taxon>Pseudonocardiales</taxon>
        <taxon>Pseudonocardiaceae</taxon>
        <taxon>Amycolatopsis</taxon>
    </lineage>
</organism>
<keyword evidence="6" id="KW-0769">Symport</keyword>
<dbReference type="RefSeq" id="WP_378268088.1">
    <property type="nucleotide sequence ID" value="NZ_JBHUKR010000016.1"/>
</dbReference>
<dbReference type="PROSITE" id="PS00217">
    <property type="entry name" value="SUGAR_TRANSPORT_2"/>
    <property type="match status" value="1"/>
</dbReference>
<feature type="transmembrane region" description="Helical" evidence="9">
    <location>
        <begin position="159"/>
        <end position="185"/>
    </location>
</feature>
<protein>
    <submittedName>
        <fullName evidence="11">MFS transporter</fullName>
    </submittedName>
</protein>
<proteinExistence type="inferred from homology"/>
<feature type="transmembrane region" description="Helical" evidence="9">
    <location>
        <begin position="343"/>
        <end position="367"/>
    </location>
</feature>
<dbReference type="InterPro" id="IPR020846">
    <property type="entry name" value="MFS_dom"/>
</dbReference>
<dbReference type="Gene3D" id="1.20.1250.20">
    <property type="entry name" value="MFS general substrate transporter like domains"/>
    <property type="match status" value="1"/>
</dbReference>
<feature type="transmembrane region" description="Helical" evidence="9">
    <location>
        <begin position="379"/>
        <end position="402"/>
    </location>
</feature>
<keyword evidence="12" id="KW-1185">Reference proteome</keyword>
<keyword evidence="4" id="KW-1003">Cell membrane</keyword>
<feature type="transmembrane region" description="Helical" evidence="9">
    <location>
        <begin position="115"/>
        <end position="138"/>
    </location>
</feature>
<feature type="transmembrane region" description="Helical" evidence="9">
    <location>
        <begin position="60"/>
        <end position="83"/>
    </location>
</feature>
<dbReference type="InterPro" id="IPR036259">
    <property type="entry name" value="MFS_trans_sf"/>
</dbReference>
<dbReference type="InterPro" id="IPR051084">
    <property type="entry name" value="H+-coupled_symporters"/>
</dbReference>
<dbReference type="Proteomes" id="UP001597417">
    <property type="component" value="Unassembled WGS sequence"/>
</dbReference>
<evidence type="ECO:0000256" key="9">
    <source>
        <dbReference type="SAM" id="Phobius"/>
    </source>
</evidence>
<evidence type="ECO:0000313" key="12">
    <source>
        <dbReference type="Proteomes" id="UP001597417"/>
    </source>
</evidence>
<accession>A0ABW5G1N7</accession>
<feature type="transmembrane region" description="Helical" evidence="9">
    <location>
        <begin position="90"/>
        <end position="109"/>
    </location>
</feature>
<feature type="transmembrane region" description="Helical" evidence="9">
    <location>
        <begin position="20"/>
        <end position="40"/>
    </location>
</feature>
<dbReference type="SUPFAM" id="SSF103473">
    <property type="entry name" value="MFS general substrate transporter"/>
    <property type="match status" value="1"/>
</dbReference>
<feature type="transmembrane region" description="Helical" evidence="9">
    <location>
        <begin position="289"/>
        <end position="308"/>
    </location>
</feature>
<evidence type="ECO:0000256" key="3">
    <source>
        <dbReference type="ARBA" id="ARBA00022448"/>
    </source>
</evidence>
<keyword evidence="8 9" id="KW-0472">Membrane</keyword>
<sequence length="455" mass="48246">MARLPNPESTQRVASPRRLLIAVGIGNALEWFDFAIYGLFAPQIAANFFPSEAPLTGLLATFAVLAVAFLARPFGGVLFGAIGDRKGRRYALSLAVVLMGAGTAAIGVLPTHAQVGVLAPVLLICCRIVQGVSAGGEYNSATAFVTEHAPSDRRGKHASIISATVALSTVLGTAMSLFVLGWLSASQIQHFGWRVPFIVVGLLSVLGLYLRLRMEETPVYREFQAKQELEGEQEQQVVKSIPVRQSLRTHTRALVTIFCAAGVAGLVTYIFLGYMVSHLQVNLHYSPRQALAALMIAATVQLIVTVAFGRVIDAVNRRRWFLVAAGITVLAPLPLFTLLPSGYAAVVCVMCVLGTLVASVSVCYNLLTVEMLPTSIRVTGGAVAYNVAYVVFGGTTPFVATWVTKAFGSPLAPAVYMVGVTAVLAIVLVCTLPDTSNVGALDEVDKLDVAEGAVQ</sequence>
<evidence type="ECO:0000256" key="8">
    <source>
        <dbReference type="ARBA" id="ARBA00023136"/>
    </source>
</evidence>
<comment type="similarity">
    <text evidence="2">Belongs to the major facilitator superfamily. Metabolite:H+ Symporter (MHS) family (TC 2.A.1.6) family.</text>
</comment>
<name>A0ABW5G1N7_9PSEU</name>
<dbReference type="PROSITE" id="PS50850">
    <property type="entry name" value="MFS"/>
    <property type="match status" value="1"/>
</dbReference>
<reference evidence="12" key="1">
    <citation type="journal article" date="2019" name="Int. J. Syst. Evol. Microbiol.">
        <title>The Global Catalogue of Microorganisms (GCM) 10K type strain sequencing project: providing services to taxonomists for standard genome sequencing and annotation.</title>
        <authorList>
            <consortium name="The Broad Institute Genomics Platform"/>
            <consortium name="The Broad Institute Genome Sequencing Center for Infectious Disease"/>
            <person name="Wu L."/>
            <person name="Ma J."/>
        </authorList>
    </citation>
    <scope>NUCLEOTIDE SEQUENCE [LARGE SCALE GENOMIC DNA]</scope>
    <source>
        <strain evidence="12">CGMCC 4.7645</strain>
    </source>
</reference>
<feature type="transmembrane region" description="Helical" evidence="9">
    <location>
        <begin position="191"/>
        <end position="212"/>
    </location>
</feature>
<dbReference type="PANTHER" id="PTHR43528:SF1">
    <property type="entry name" value="ALPHA-KETOGLUTARATE PERMEASE"/>
    <property type="match status" value="1"/>
</dbReference>
<evidence type="ECO:0000313" key="11">
    <source>
        <dbReference type="EMBL" id="MFD2420056.1"/>
    </source>
</evidence>
<keyword evidence="3" id="KW-0813">Transport</keyword>
<keyword evidence="7 9" id="KW-1133">Transmembrane helix</keyword>
<evidence type="ECO:0000259" key="10">
    <source>
        <dbReference type="PROSITE" id="PS50850"/>
    </source>
</evidence>
<dbReference type="PANTHER" id="PTHR43528">
    <property type="entry name" value="ALPHA-KETOGLUTARATE PERMEASE"/>
    <property type="match status" value="1"/>
</dbReference>
<feature type="transmembrane region" description="Helical" evidence="9">
    <location>
        <begin position="253"/>
        <end position="277"/>
    </location>
</feature>
<dbReference type="Pfam" id="PF07690">
    <property type="entry name" value="MFS_1"/>
    <property type="match status" value="1"/>
</dbReference>